<comment type="caution">
    <text evidence="1">The sequence shown here is derived from an EMBL/GenBank/DDBJ whole genome shotgun (WGS) entry which is preliminary data.</text>
</comment>
<dbReference type="Proteomes" id="UP001420932">
    <property type="component" value="Unassembled WGS sequence"/>
</dbReference>
<dbReference type="EMBL" id="JBBNAF010000002">
    <property type="protein sequence ID" value="KAK9163688.1"/>
    <property type="molecule type" value="Genomic_DNA"/>
</dbReference>
<name>A0AAP0Q1D8_9MAGN</name>
<organism evidence="1 2">
    <name type="scientific">Stephania yunnanensis</name>
    <dbReference type="NCBI Taxonomy" id="152371"/>
    <lineage>
        <taxon>Eukaryota</taxon>
        <taxon>Viridiplantae</taxon>
        <taxon>Streptophyta</taxon>
        <taxon>Embryophyta</taxon>
        <taxon>Tracheophyta</taxon>
        <taxon>Spermatophyta</taxon>
        <taxon>Magnoliopsida</taxon>
        <taxon>Ranunculales</taxon>
        <taxon>Menispermaceae</taxon>
        <taxon>Menispermoideae</taxon>
        <taxon>Cissampelideae</taxon>
        <taxon>Stephania</taxon>
    </lineage>
</organism>
<sequence length="95" mass="10757">MLIINIWQFRRLLTLLTSCCDMITKKGRLLRKQCGNFVLIHIGPIGKDENEESAHCATKSSLHFRARLKLHGPRTLYVRDSIAGSVIKGILGIRN</sequence>
<accession>A0AAP0Q1D8</accession>
<evidence type="ECO:0000313" key="2">
    <source>
        <dbReference type="Proteomes" id="UP001420932"/>
    </source>
</evidence>
<dbReference type="AlphaFoldDB" id="A0AAP0Q1D8"/>
<proteinExistence type="predicted"/>
<keyword evidence="2" id="KW-1185">Reference proteome</keyword>
<gene>
    <name evidence="1" type="ORF">Syun_004590</name>
</gene>
<protein>
    <submittedName>
        <fullName evidence="1">Uncharacterized protein</fullName>
    </submittedName>
</protein>
<reference evidence="1 2" key="1">
    <citation type="submission" date="2024-01" db="EMBL/GenBank/DDBJ databases">
        <title>Genome assemblies of Stephania.</title>
        <authorList>
            <person name="Yang L."/>
        </authorList>
    </citation>
    <scope>NUCLEOTIDE SEQUENCE [LARGE SCALE GENOMIC DNA]</scope>
    <source>
        <strain evidence="1">YNDBR</strain>
        <tissue evidence="1">Leaf</tissue>
    </source>
</reference>
<evidence type="ECO:0000313" key="1">
    <source>
        <dbReference type="EMBL" id="KAK9163688.1"/>
    </source>
</evidence>